<reference evidence="1 2" key="1">
    <citation type="submission" date="2015-02" db="EMBL/GenBank/DDBJ databases">
        <title>Single-cell genomics of uncultivated deep-branching MTB reveals a conserved set of magnetosome genes.</title>
        <authorList>
            <person name="Kolinko S."/>
            <person name="Richter M."/>
            <person name="Glockner F.O."/>
            <person name="Brachmann A."/>
            <person name="Schuler D."/>
        </authorList>
    </citation>
    <scope>NUCLEOTIDE SEQUENCE [LARGE SCALE GENOMIC DNA]</scope>
    <source>
        <strain evidence="1">TM-1</strain>
    </source>
</reference>
<dbReference type="Proteomes" id="UP000033423">
    <property type="component" value="Unassembled WGS sequence"/>
</dbReference>
<evidence type="ECO:0000313" key="1">
    <source>
        <dbReference type="EMBL" id="KJU83367.1"/>
    </source>
</evidence>
<protein>
    <submittedName>
        <fullName evidence="1">Uncharacterized protein</fullName>
    </submittedName>
</protein>
<accession>A0A0F3GNI7</accession>
<organism evidence="1 2">
    <name type="scientific">Candidatus Magnetobacterium bavaricum</name>
    <dbReference type="NCBI Taxonomy" id="29290"/>
    <lineage>
        <taxon>Bacteria</taxon>
        <taxon>Pseudomonadati</taxon>
        <taxon>Nitrospirota</taxon>
        <taxon>Thermodesulfovibrionia</taxon>
        <taxon>Thermodesulfovibrionales</taxon>
        <taxon>Candidatus Magnetobacteriaceae</taxon>
        <taxon>Candidatus Magnetobacterium</taxon>
    </lineage>
</organism>
<sequence>MQPYTAEVKLFFYKYSEVGADGQNVEYESLTECESKVPKSFRKIARQASEYIFYEYKDNKWSLKE</sequence>
<proteinExistence type="predicted"/>
<name>A0A0F3GNI7_9BACT</name>
<keyword evidence="2" id="KW-1185">Reference proteome</keyword>
<dbReference type="AlphaFoldDB" id="A0A0F3GNI7"/>
<comment type="caution">
    <text evidence="1">The sequence shown here is derived from an EMBL/GenBank/DDBJ whole genome shotgun (WGS) entry which is preliminary data.</text>
</comment>
<dbReference type="EMBL" id="LACI01001932">
    <property type="protein sequence ID" value="KJU83367.1"/>
    <property type="molecule type" value="Genomic_DNA"/>
</dbReference>
<evidence type="ECO:0000313" key="2">
    <source>
        <dbReference type="Proteomes" id="UP000033423"/>
    </source>
</evidence>
<gene>
    <name evidence="1" type="ORF">MBAV_004438</name>
</gene>